<sequence>MESDGKPIHEYLLKHGYIIRPGFLLGIPGWIRVSIGIEEDNREFCELLFRAMEERDSKM</sequence>
<name>A0ABD4RJ48_9CLOT</name>
<dbReference type="GeneID" id="66300632"/>
<dbReference type="KEGG" id="cchv:BTM20_02055"/>
<evidence type="ECO:0000313" key="2">
    <source>
        <dbReference type="Proteomes" id="UP000775179"/>
    </source>
</evidence>
<dbReference type="SUPFAM" id="SSF53383">
    <property type="entry name" value="PLP-dependent transferases"/>
    <property type="match status" value="1"/>
</dbReference>
<evidence type="ECO:0008006" key="3">
    <source>
        <dbReference type="Google" id="ProtNLM"/>
    </source>
</evidence>
<evidence type="ECO:0000313" key="1">
    <source>
        <dbReference type="EMBL" id="MBX7291412.1"/>
    </source>
</evidence>
<dbReference type="InterPro" id="IPR015422">
    <property type="entry name" value="PyrdxlP-dep_Trfase_small"/>
</dbReference>
<dbReference type="RefSeq" id="WP_021874605.1">
    <property type="nucleotide sequence ID" value="NZ_CP018624.1"/>
</dbReference>
<dbReference type="Proteomes" id="UP000775179">
    <property type="component" value="Unassembled WGS sequence"/>
</dbReference>
<dbReference type="AlphaFoldDB" id="A0ABD4RJ48"/>
<dbReference type="InterPro" id="IPR015424">
    <property type="entry name" value="PyrdxlP-dep_Trfase"/>
</dbReference>
<dbReference type="Gene3D" id="3.90.1150.10">
    <property type="entry name" value="Aspartate Aminotransferase, domain 1"/>
    <property type="match status" value="1"/>
</dbReference>
<proteinExistence type="predicted"/>
<protein>
    <recommendedName>
        <fullName evidence="3">Histidinol-phosphate aminotransferase</fullName>
    </recommendedName>
</protein>
<gene>
    <name evidence="1" type="ORF">K4H94_10365</name>
</gene>
<dbReference type="EMBL" id="JAIFTX010000023">
    <property type="protein sequence ID" value="MBX7291412.1"/>
    <property type="molecule type" value="Genomic_DNA"/>
</dbReference>
<reference evidence="1 2" key="1">
    <citation type="submission" date="2021-08" db="EMBL/GenBank/DDBJ databases">
        <title>Genome sequence analysis of Clostridium chauvoei strains of European origin and evaluation of typing options for outbreak investigations.</title>
        <authorList>
            <person name="Abdel-Glil M."/>
            <person name="Thomas P."/>
            <person name="Seyboldt C."/>
        </authorList>
    </citation>
    <scope>NUCLEOTIDE SEQUENCE [LARGE SCALE GENOMIC DNA]</scope>
    <source>
        <strain evidence="1 2">S0260-09</strain>
    </source>
</reference>
<accession>A0ABD4RJ48</accession>
<organism evidence="1 2">
    <name type="scientific">Clostridium chauvoei</name>
    <dbReference type="NCBI Taxonomy" id="46867"/>
    <lineage>
        <taxon>Bacteria</taxon>
        <taxon>Bacillati</taxon>
        <taxon>Bacillota</taxon>
        <taxon>Clostridia</taxon>
        <taxon>Eubacteriales</taxon>
        <taxon>Clostridiaceae</taxon>
        <taxon>Clostridium</taxon>
    </lineage>
</organism>
<comment type="caution">
    <text evidence="1">The sequence shown here is derived from an EMBL/GenBank/DDBJ whole genome shotgun (WGS) entry which is preliminary data.</text>
</comment>